<dbReference type="Pfam" id="PF04870">
    <property type="entry name" value="Moulting_cycle"/>
    <property type="match status" value="1"/>
</dbReference>
<keyword evidence="3" id="KW-1185">Reference proteome</keyword>
<gene>
    <name evidence="2" type="ORF">TCLT_LOCUS1464</name>
</gene>
<dbReference type="InterPro" id="IPR006954">
    <property type="entry name" value="Mlt-10-like"/>
</dbReference>
<keyword evidence="1" id="KW-0812">Transmembrane</keyword>
<reference evidence="4" key="1">
    <citation type="submission" date="2016-04" db="UniProtKB">
        <authorList>
            <consortium name="WormBaseParasite"/>
        </authorList>
    </citation>
    <scope>IDENTIFICATION</scope>
</reference>
<sequence length="338" mass="38263">MKSKERFLSPSLLSFYNDESTDSIADIPKLLEKAEITEKDREAILEMIMDISGAKKAVEFAMDLFDKRKWYGLEDKFFEVNYKDALFSRNKRIQVTQRLADVFKLLEQTLNKHQTSEINSKGFTFMEVEQYKKMLAAHGTYYFHGVNNTEEIEVELSRYKQLDGRKREESLWNCIETIARNNSQIAGKRRRRDLVSIASPFLLSPYMFSPVFGLTILGPVVLSPNIFSPLVFNPSLVSPFVLDPAIAMPFVISPYILSPYVLTPMVMAPFILNPYILSPNVLTPYVLSPVVLSPYILCPDVLSPQVLGGAILSPSVFSPAVGTESFLMANILSPTWMS</sequence>
<reference evidence="2 3" key="2">
    <citation type="submission" date="2018-11" db="EMBL/GenBank/DDBJ databases">
        <authorList>
            <consortium name="Pathogen Informatics"/>
        </authorList>
    </citation>
    <scope>NUCLEOTIDE SEQUENCE [LARGE SCALE GENOMIC DNA]</scope>
</reference>
<evidence type="ECO:0000313" key="2">
    <source>
        <dbReference type="EMBL" id="VDM96926.1"/>
    </source>
</evidence>
<dbReference type="PANTHER" id="PTHR21523">
    <property type="match status" value="1"/>
</dbReference>
<keyword evidence="1" id="KW-0472">Membrane</keyword>
<feature type="transmembrane region" description="Helical" evidence="1">
    <location>
        <begin position="236"/>
        <end position="257"/>
    </location>
</feature>
<evidence type="ECO:0000313" key="3">
    <source>
        <dbReference type="Proteomes" id="UP000276776"/>
    </source>
</evidence>
<name>A0A0N5CMS5_THECL</name>
<dbReference type="OrthoDB" id="5917548at2759"/>
<dbReference type="EMBL" id="UYYF01000191">
    <property type="protein sequence ID" value="VDM96926.1"/>
    <property type="molecule type" value="Genomic_DNA"/>
</dbReference>
<dbReference type="WBParaSite" id="TCLT_0000146301-mRNA-1">
    <property type="protein sequence ID" value="TCLT_0000146301-mRNA-1"/>
    <property type="gene ID" value="TCLT_0000146301"/>
</dbReference>
<protein>
    <submittedName>
        <fullName evidence="2 4">Uncharacterized protein</fullName>
    </submittedName>
</protein>
<organism evidence="4">
    <name type="scientific">Thelazia callipaeda</name>
    <name type="common">Oriental eyeworm</name>
    <name type="synonym">Parasitic nematode</name>
    <dbReference type="NCBI Taxonomy" id="103827"/>
    <lineage>
        <taxon>Eukaryota</taxon>
        <taxon>Metazoa</taxon>
        <taxon>Ecdysozoa</taxon>
        <taxon>Nematoda</taxon>
        <taxon>Chromadorea</taxon>
        <taxon>Rhabditida</taxon>
        <taxon>Spirurina</taxon>
        <taxon>Spiruromorpha</taxon>
        <taxon>Thelazioidea</taxon>
        <taxon>Thelaziidae</taxon>
        <taxon>Thelazia</taxon>
    </lineage>
</organism>
<feature type="transmembrane region" description="Helical" evidence="1">
    <location>
        <begin position="194"/>
        <end position="216"/>
    </location>
</feature>
<evidence type="ECO:0000313" key="4">
    <source>
        <dbReference type="WBParaSite" id="TCLT_0000146301-mRNA-1"/>
    </source>
</evidence>
<dbReference type="OMA" id="WNCIETI"/>
<dbReference type="AlphaFoldDB" id="A0A0N5CMS5"/>
<dbReference type="Proteomes" id="UP000276776">
    <property type="component" value="Unassembled WGS sequence"/>
</dbReference>
<keyword evidence="1" id="KW-1133">Transmembrane helix</keyword>
<dbReference type="PANTHER" id="PTHR21523:SF44">
    <property type="entry name" value="MLT-TEN (MLT-10) RELATED"/>
    <property type="match status" value="1"/>
</dbReference>
<accession>A0A0N5CMS5</accession>
<evidence type="ECO:0000256" key="1">
    <source>
        <dbReference type="SAM" id="Phobius"/>
    </source>
</evidence>
<dbReference type="STRING" id="103827.A0A0N5CMS5"/>
<proteinExistence type="predicted"/>